<gene>
    <name evidence="3" type="ORF">ONB1V03_LOCUS9058</name>
</gene>
<dbReference type="EMBL" id="CAJPVJ010005495">
    <property type="protein sequence ID" value="CAG2169583.1"/>
    <property type="molecule type" value="Genomic_DNA"/>
</dbReference>
<keyword evidence="1" id="KW-0812">Transmembrane</keyword>
<feature type="domain" description="DUF7789" evidence="2">
    <location>
        <begin position="35"/>
        <end position="104"/>
    </location>
</feature>
<keyword evidence="1" id="KW-1133">Transmembrane helix</keyword>
<dbReference type="PANTHER" id="PTHR39299">
    <property type="entry name" value="TRANSMEMBRANE PROTEIN"/>
    <property type="match status" value="1"/>
</dbReference>
<evidence type="ECO:0000313" key="4">
    <source>
        <dbReference type="Proteomes" id="UP000728032"/>
    </source>
</evidence>
<evidence type="ECO:0000259" key="2">
    <source>
        <dbReference type="Pfam" id="PF25044"/>
    </source>
</evidence>
<keyword evidence="1" id="KW-0472">Membrane</keyword>
<feature type="transmembrane region" description="Helical" evidence="1">
    <location>
        <begin position="82"/>
        <end position="103"/>
    </location>
</feature>
<evidence type="ECO:0000313" key="3">
    <source>
        <dbReference type="EMBL" id="CAD7652396.1"/>
    </source>
</evidence>
<evidence type="ECO:0000256" key="1">
    <source>
        <dbReference type="SAM" id="Phobius"/>
    </source>
</evidence>
<dbReference type="AlphaFoldDB" id="A0A7R9QQ06"/>
<feature type="non-terminal residue" evidence="3">
    <location>
        <position position="1"/>
    </location>
</feature>
<feature type="transmembrane region" description="Helical" evidence="1">
    <location>
        <begin position="6"/>
        <end position="25"/>
    </location>
</feature>
<proteinExistence type="predicted"/>
<dbReference type="InterPro" id="IPR056691">
    <property type="entry name" value="DUF7789"/>
</dbReference>
<dbReference type="Pfam" id="PF25044">
    <property type="entry name" value="DUF7789"/>
    <property type="match status" value="1"/>
</dbReference>
<feature type="transmembrane region" description="Helical" evidence="1">
    <location>
        <begin position="48"/>
        <end position="70"/>
    </location>
</feature>
<keyword evidence="4" id="KW-1185">Reference proteome</keyword>
<accession>A0A7R9QQ06</accession>
<name>A0A7R9QQ06_9ACAR</name>
<dbReference type="OrthoDB" id="2448307at2759"/>
<dbReference type="EMBL" id="OC920320">
    <property type="protein sequence ID" value="CAD7652396.1"/>
    <property type="molecule type" value="Genomic_DNA"/>
</dbReference>
<dbReference type="Proteomes" id="UP000728032">
    <property type="component" value="Unassembled WGS sequence"/>
</dbReference>
<protein>
    <recommendedName>
        <fullName evidence="2">DUF7789 domain-containing protein</fullName>
    </recommendedName>
</protein>
<dbReference type="PANTHER" id="PTHR39299:SF1">
    <property type="entry name" value="TRANSMEMBRANE PROTEIN"/>
    <property type="match status" value="1"/>
</dbReference>
<reference evidence="3" key="1">
    <citation type="submission" date="2020-11" db="EMBL/GenBank/DDBJ databases">
        <authorList>
            <person name="Tran Van P."/>
        </authorList>
    </citation>
    <scope>NUCLEOTIDE SEQUENCE</scope>
</reference>
<sequence length="128" mass="14374">VRLGITCVFAPLLILGGIVLMRRYWRSKALIYRTVGAQITMQKMCEKLFIAQSLMIFELQLAASSLILWLRNGVEDWTPEEVVVVSIGTVVTILWLILGYLAYIRDANDELLQNSVFVSGGLKQKGIT</sequence>
<organism evidence="3">
    <name type="scientific">Oppiella nova</name>
    <dbReference type="NCBI Taxonomy" id="334625"/>
    <lineage>
        <taxon>Eukaryota</taxon>
        <taxon>Metazoa</taxon>
        <taxon>Ecdysozoa</taxon>
        <taxon>Arthropoda</taxon>
        <taxon>Chelicerata</taxon>
        <taxon>Arachnida</taxon>
        <taxon>Acari</taxon>
        <taxon>Acariformes</taxon>
        <taxon>Sarcoptiformes</taxon>
        <taxon>Oribatida</taxon>
        <taxon>Brachypylina</taxon>
        <taxon>Oppioidea</taxon>
        <taxon>Oppiidae</taxon>
        <taxon>Oppiella</taxon>
    </lineage>
</organism>